<dbReference type="GO" id="GO:0016301">
    <property type="term" value="F:kinase activity"/>
    <property type="evidence" value="ECO:0007669"/>
    <property type="project" value="UniProtKB-KW"/>
</dbReference>
<protein>
    <submittedName>
        <fullName evidence="2">Glucosamine kinase</fullName>
    </submittedName>
</protein>
<dbReference type="OrthoDB" id="63487at2"/>
<evidence type="ECO:0000313" key="2">
    <source>
        <dbReference type="EMBL" id="SIS75148.1"/>
    </source>
</evidence>
<evidence type="ECO:0000259" key="1">
    <source>
        <dbReference type="Pfam" id="PF01869"/>
    </source>
</evidence>
<dbReference type="PANTHER" id="PTHR43190:SF3">
    <property type="entry name" value="N-ACETYL-D-GLUCOSAMINE KINASE"/>
    <property type="match status" value="1"/>
</dbReference>
<dbReference type="CDD" id="cd24082">
    <property type="entry name" value="ASKHA_NBD_GspK-like"/>
    <property type="match status" value="1"/>
</dbReference>
<keyword evidence="2" id="KW-0418">Kinase</keyword>
<proteinExistence type="predicted"/>
<name>A0A1N7LMT6_9RHOB</name>
<evidence type="ECO:0000313" key="3">
    <source>
        <dbReference type="Proteomes" id="UP000186221"/>
    </source>
</evidence>
<dbReference type="AlphaFoldDB" id="A0A1N7LMT6"/>
<dbReference type="Pfam" id="PF01869">
    <property type="entry name" value="BcrAD_BadFG"/>
    <property type="match status" value="1"/>
</dbReference>
<dbReference type="RefSeq" id="WP_076484437.1">
    <property type="nucleotide sequence ID" value="NZ_FTOG01000004.1"/>
</dbReference>
<dbReference type="Gene3D" id="3.30.420.40">
    <property type="match status" value="2"/>
</dbReference>
<dbReference type="PANTHER" id="PTHR43190">
    <property type="entry name" value="N-ACETYL-D-GLUCOSAMINE KINASE"/>
    <property type="match status" value="1"/>
</dbReference>
<organism evidence="2 3">
    <name type="scientific">Rhodobacter aestuarii</name>
    <dbReference type="NCBI Taxonomy" id="453582"/>
    <lineage>
        <taxon>Bacteria</taxon>
        <taxon>Pseudomonadati</taxon>
        <taxon>Pseudomonadota</taxon>
        <taxon>Alphaproteobacteria</taxon>
        <taxon>Rhodobacterales</taxon>
        <taxon>Rhodobacter group</taxon>
        <taxon>Rhodobacter</taxon>
    </lineage>
</organism>
<dbReference type="EMBL" id="FTOG01000004">
    <property type="protein sequence ID" value="SIS75148.1"/>
    <property type="molecule type" value="Genomic_DNA"/>
</dbReference>
<keyword evidence="3" id="KW-1185">Reference proteome</keyword>
<reference evidence="3" key="1">
    <citation type="submission" date="2017-01" db="EMBL/GenBank/DDBJ databases">
        <authorList>
            <person name="Varghese N."/>
            <person name="Submissions S."/>
        </authorList>
    </citation>
    <scope>NUCLEOTIDE SEQUENCE [LARGE SCALE GENOMIC DNA]</scope>
    <source>
        <strain evidence="3">DSM 19945</strain>
    </source>
</reference>
<keyword evidence="2" id="KW-0808">Transferase</keyword>
<gene>
    <name evidence="2" type="ORF">SAMN05421580_104182</name>
</gene>
<dbReference type="STRING" id="453582.SAMN05421580_104182"/>
<dbReference type="Proteomes" id="UP000186221">
    <property type="component" value="Unassembled WGS sequence"/>
</dbReference>
<dbReference type="SUPFAM" id="SSF53067">
    <property type="entry name" value="Actin-like ATPase domain"/>
    <property type="match status" value="2"/>
</dbReference>
<accession>A0A1N7LMT6</accession>
<feature type="domain" description="ATPase BadF/BadG/BcrA/BcrD type" evidence="1">
    <location>
        <begin position="4"/>
        <end position="173"/>
    </location>
</feature>
<dbReference type="InterPro" id="IPR052519">
    <property type="entry name" value="Euk-type_GlcNAc_Kinase"/>
</dbReference>
<sequence length="274" mass="28080">MIYLGIDGGGSGCRAVLADASGQVLARGEGGPANIASDYTTAAARLKALALEVIGDHPVAQVRAVLGVAGANLSGAGGRLAAELPFRAKVVQDIATSLRGALGEGDGIVAAIGTGSVFARQLHGEVKAIGGWGFRLGDEASGAWMGRLMLNRITRMLDGYTPLTPLAETVLADLGGGPGLVAFTLNKTPGDHARLVYKMAAALDDPLTQEVMAETQAELRRAIGLLQCDPPLPVVWQGGLGPTLALPDWPRAEPLGTAVDGALAMAMDETIWAE</sequence>
<dbReference type="InterPro" id="IPR002731">
    <property type="entry name" value="ATPase_BadF"/>
</dbReference>
<dbReference type="InterPro" id="IPR043129">
    <property type="entry name" value="ATPase_NBD"/>
</dbReference>